<dbReference type="PATRIC" id="fig|1423807.3.peg.611"/>
<sequence>MVVFQPKEGNDMTDLRSKRSVDSIKKAFIDLTLSRGMDHVTVSEITKQAFINRQTFYLHYLDKFDLAHQVASDFFVKTTKFYKDTSLTHHDRNEVLMIMCNYLTAHYREIIVLHEVQSASDDLNQEIEERMMDFIQVVSRKHVSEFNHEVYMSLINATVDFMIKYSKIPSDKDIIKIVEMIREVQNADNDGVKKYQNQY</sequence>
<dbReference type="eggNOG" id="COG1309">
    <property type="taxonomic scope" value="Bacteria"/>
</dbReference>
<gene>
    <name evidence="4" type="ORF">FD16_GL000602</name>
</gene>
<evidence type="ECO:0000313" key="4">
    <source>
        <dbReference type="EMBL" id="KRM11685.1"/>
    </source>
</evidence>
<evidence type="ECO:0000259" key="3">
    <source>
        <dbReference type="PROSITE" id="PS50977"/>
    </source>
</evidence>
<dbReference type="InterPro" id="IPR001647">
    <property type="entry name" value="HTH_TetR"/>
</dbReference>
<name>A0A0R1W2A3_9LACO</name>
<dbReference type="Proteomes" id="UP000051820">
    <property type="component" value="Unassembled WGS sequence"/>
</dbReference>
<organism evidence="4 5">
    <name type="scientific">Paucilactobacillus suebicus DSM 5007 = KCTC 3549</name>
    <dbReference type="NCBI Taxonomy" id="1423807"/>
    <lineage>
        <taxon>Bacteria</taxon>
        <taxon>Bacillati</taxon>
        <taxon>Bacillota</taxon>
        <taxon>Bacilli</taxon>
        <taxon>Lactobacillales</taxon>
        <taxon>Lactobacillaceae</taxon>
        <taxon>Paucilactobacillus</taxon>
    </lineage>
</organism>
<dbReference type="SUPFAM" id="SSF46689">
    <property type="entry name" value="Homeodomain-like"/>
    <property type="match status" value="1"/>
</dbReference>
<dbReference type="PROSITE" id="PS50977">
    <property type="entry name" value="HTH_TETR_2"/>
    <property type="match status" value="1"/>
</dbReference>
<dbReference type="GO" id="GO:0003677">
    <property type="term" value="F:DNA binding"/>
    <property type="evidence" value="ECO:0007669"/>
    <property type="project" value="UniProtKB-UniRule"/>
</dbReference>
<feature type="domain" description="HTH tetR-type" evidence="3">
    <location>
        <begin position="18"/>
        <end position="78"/>
    </location>
</feature>
<dbReference type="InterPro" id="IPR009057">
    <property type="entry name" value="Homeodomain-like_sf"/>
</dbReference>
<dbReference type="AlphaFoldDB" id="A0A0R1W2A3"/>
<feature type="DNA-binding region" description="H-T-H motif" evidence="2">
    <location>
        <begin position="41"/>
        <end position="60"/>
    </location>
</feature>
<keyword evidence="1 2" id="KW-0238">DNA-binding</keyword>
<accession>A0A0R1W2A3</accession>
<dbReference type="InterPro" id="IPR050624">
    <property type="entry name" value="HTH-type_Tx_Regulator"/>
</dbReference>
<dbReference type="OrthoDB" id="9810250at2"/>
<dbReference type="Gene3D" id="1.10.357.10">
    <property type="entry name" value="Tetracycline Repressor, domain 2"/>
    <property type="match status" value="1"/>
</dbReference>
<evidence type="ECO:0000256" key="2">
    <source>
        <dbReference type="PROSITE-ProRule" id="PRU00335"/>
    </source>
</evidence>
<protein>
    <submittedName>
        <fullName evidence="4">TetR family transcriptional regulator</fullName>
    </submittedName>
</protein>
<keyword evidence="5" id="KW-1185">Reference proteome</keyword>
<dbReference type="PANTHER" id="PTHR43479:SF7">
    <property type="entry name" value="TETR-FAMILY TRANSCRIPTIONAL REGULATOR"/>
    <property type="match status" value="1"/>
</dbReference>
<dbReference type="EMBL" id="AZGF01000016">
    <property type="protein sequence ID" value="KRM11685.1"/>
    <property type="molecule type" value="Genomic_DNA"/>
</dbReference>
<dbReference type="STRING" id="1423807.FD16_GL000602"/>
<proteinExistence type="predicted"/>
<evidence type="ECO:0000256" key="1">
    <source>
        <dbReference type="ARBA" id="ARBA00023125"/>
    </source>
</evidence>
<comment type="caution">
    <text evidence="4">The sequence shown here is derived from an EMBL/GenBank/DDBJ whole genome shotgun (WGS) entry which is preliminary data.</text>
</comment>
<reference evidence="4 5" key="1">
    <citation type="journal article" date="2015" name="Genome Announc.">
        <title>Expanding the biotechnology potential of lactobacilli through comparative genomics of 213 strains and associated genera.</title>
        <authorList>
            <person name="Sun Z."/>
            <person name="Harris H.M."/>
            <person name="McCann A."/>
            <person name="Guo C."/>
            <person name="Argimon S."/>
            <person name="Zhang W."/>
            <person name="Yang X."/>
            <person name="Jeffery I.B."/>
            <person name="Cooney J.C."/>
            <person name="Kagawa T.F."/>
            <person name="Liu W."/>
            <person name="Song Y."/>
            <person name="Salvetti E."/>
            <person name="Wrobel A."/>
            <person name="Rasinkangas P."/>
            <person name="Parkhill J."/>
            <person name="Rea M.C."/>
            <person name="O'Sullivan O."/>
            <person name="Ritari J."/>
            <person name="Douillard F.P."/>
            <person name="Paul Ross R."/>
            <person name="Yang R."/>
            <person name="Briner A.E."/>
            <person name="Felis G.E."/>
            <person name="de Vos W.M."/>
            <person name="Barrangou R."/>
            <person name="Klaenhammer T.R."/>
            <person name="Caufield P.W."/>
            <person name="Cui Y."/>
            <person name="Zhang H."/>
            <person name="O'Toole P.W."/>
        </authorList>
    </citation>
    <scope>NUCLEOTIDE SEQUENCE [LARGE SCALE GENOMIC DNA]</scope>
    <source>
        <strain evidence="4 5">DSM 5007</strain>
    </source>
</reference>
<dbReference type="PANTHER" id="PTHR43479">
    <property type="entry name" value="ACREF/ENVCD OPERON REPRESSOR-RELATED"/>
    <property type="match status" value="1"/>
</dbReference>
<evidence type="ECO:0000313" key="5">
    <source>
        <dbReference type="Proteomes" id="UP000051820"/>
    </source>
</evidence>